<reference evidence="3 4" key="1">
    <citation type="submission" date="2020-08" db="EMBL/GenBank/DDBJ databases">
        <title>Sequencing the genomes of 1000 actinobacteria strains.</title>
        <authorList>
            <person name="Klenk H.-P."/>
        </authorList>
    </citation>
    <scope>NUCLEOTIDE SEQUENCE [LARGE SCALE GENOMIC DNA]</scope>
    <source>
        <strain evidence="3 4">DSM 19600</strain>
    </source>
</reference>
<name>A0AA40SLD5_9MICO</name>
<dbReference type="PANTHER" id="PTHR19136:SF81">
    <property type="entry name" value="MOLYBDENUM COFACTOR GUANYLYLTRANSFERASE"/>
    <property type="match status" value="1"/>
</dbReference>
<keyword evidence="1" id="KW-0808">Transferase</keyword>
<dbReference type="Proteomes" id="UP000549113">
    <property type="component" value="Unassembled WGS sequence"/>
</dbReference>
<accession>A0AA40SLD5</accession>
<dbReference type="Pfam" id="PF12804">
    <property type="entry name" value="NTP_transf_3"/>
    <property type="match status" value="1"/>
</dbReference>
<comment type="caution">
    <text evidence="3">The sequence shown here is derived from an EMBL/GenBank/DDBJ whole genome shotgun (WGS) entry which is preliminary data.</text>
</comment>
<evidence type="ECO:0000259" key="2">
    <source>
        <dbReference type="Pfam" id="PF12804"/>
    </source>
</evidence>
<dbReference type="AlphaFoldDB" id="A0AA40SLD5"/>
<gene>
    <name evidence="3" type="ORF">BKA10_000162</name>
</gene>
<sequence>MTAAILLAGGRATRLGGRDKPQLEVGGRSLLQHALAAVDGCAPVVIVSDPVAGVTGVRWVREQPRFGGPAAAVVAGVGALGESGNVDAAALPEWTVLLACDLPRAGDAIARVLRDLPLLPADTDGVCLADPTSRPQWLTGAYRTAALRRAAAALPDAGAGASMRDLLADLAIAVVTAPADETADVDTWEDLYRARAQYGGPDEERS</sequence>
<dbReference type="EMBL" id="JACIFH010000001">
    <property type="protein sequence ID" value="MBB4138368.1"/>
    <property type="molecule type" value="Genomic_DNA"/>
</dbReference>
<dbReference type="GO" id="GO:0016779">
    <property type="term" value="F:nucleotidyltransferase activity"/>
    <property type="evidence" value="ECO:0007669"/>
    <property type="project" value="TreeGrafter"/>
</dbReference>
<proteinExistence type="predicted"/>
<feature type="domain" description="MobA-like NTP transferase" evidence="2">
    <location>
        <begin position="4"/>
        <end position="164"/>
    </location>
</feature>
<dbReference type="InterPro" id="IPR029044">
    <property type="entry name" value="Nucleotide-diphossugar_trans"/>
</dbReference>
<evidence type="ECO:0000256" key="1">
    <source>
        <dbReference type="ARBA" id="ARBA00022679"/>
    </source>
</evidence>
<organism evidence="3 4">
    <name type="scientific">Microbacterium invictum</name>
    <dbReference type="NCBI Taxonomy" id="515415"/>
    <lineage>
        <taxon>Bacteria</taxon>
        <taxon>Bacillati</taxon>
        <taxon>Actinomycetota</taxon>
        <taxon>Actinomycetes</taxon>
        <taxon>Micrococcales</taxon>
        <taxon>Microbacteriaceae</taxon>
        <taxon>Microbacterium</taxon>
    </lineage>
</organism>
<dbReference type="RefSeq" id="WP_183498067.1">
    <property type="nucleotide sequence ID" value="NZ_BAABCO010000003.1"/>
</dbReference>
<keyword evidence="4" id="KW-1185">Reference proteome</keyword>
<protein>
    <submittedName>
        <fullName evidence="3">Molybdopterin-guanine dinucleotide biosynthesis protein A</fullName>
    </submittedName>
</protein>
<dbReference type="SUPFAM" id="SSF53448">
    <property type="entry name" value="Nucleotide-diphospho-sugar transferases"/>
    <property type="match status" value="1"/>
</dbReference>
<dbReference type="InterPro" id="IPR025877">
    <property type="entry name" value="MobA-like_NTP_Trfase"/>
</dbReference>
<dbReference type="PANTHER" id="PTHR19136">
    <property type="entry name" value="MOLYBDENUM COFACTOR GUANYLYLTRANSFERASE"/>
    <property type="match status" value="1"/>
</dbReference>
<dbReference type="Gene3D" id="3.90.550.10">
    <property type="entry name" value="Spore Coat Polysaccharide Biosynthesis Protein SpsA, Chain A"/>
    <property type="match status" value="1"/>
</dbReference>
<evidence type="ECO:0000313" key="4">
    <source>
        <dbReference type="Proteomes" id="UP000549113"/>
    </source>
</evidence>
<evidence type="ECO:0000313" key="3">
    <source>
        <dbReference type="EMBL" id="MBB4138368.1"/>
    </source>
</evidence>